<feature type="signal peptide" evidence="1">
    <location>
        <begin position="1"/>
        <end position="20"/>
    </location>
</feature>
<feature type="chain" id="PRO_5035157184" evidence="1">
    <location>
        <begin position="21"/>
        <end position="393"/>
    </location>
</feature>
<comment type="caution">
    <text evidence="2">The sequence shown here is derived from an EMBL/GenBank/DDBJ whole genome shotgun (WGS) entry which is preliminary data.</text>
</comment>
<evidence type="ECO:0000256" key="1">
    <source>
        <dbReference type="SAM" id="SignalP"/>
    </source>
</evidence>
<proteinExistence type="predicted"/>
<sequence length="393" mass="43782">MKRLFLVGVLLLAAVGVSDAQFLETFDDPELRVDPSGVEGWSFFTGDGEATIDFRTSGKGHASILVDATRDRRNIWWALVKHRVSEGMGLEQLARPGWELRVEARVRSSHAPRRVNLHVNTQRTTDFHSHLMEFDIPEAERWHTISMTTRDFSGKPGDTVFAQMALMDWGCGRYRLDVDYFKVDVVEVERMGPDLGEPLPYHPPIPDRRNFKHAISVAESAVVDFANPEVNLGGWSVLEGGSRRRLLTVGGTTWVILRWDLGAFAGRRVADGGLLELTTHSVQRNALEMKDFGLVRVVEILGGDPAWVQEAVTISSLLQGETLDEVFNPQMIIDWPVIEAAGAKTLFTIPRPVLQRLIDGWTFGIAVTPLGSINAAFSTGEDDAPRLLFNIEE</sequence>
<evidence type="ECO:0000313" key="2">
    <source>
        <dbReference type="EMBL" id="MBD3870714.1"/>
    </source>
</evidence>
<dbReference type="Proteomes" id="UP000598633">
    <property type="component" value="Unassembled WGS sequence"/>
</dbReference>
<reference evidence="2 3" key="1">
    <citation type="submission" date="2020-08" db="EMBL/GenBank/DDBJ databases">
        <title>Acidobacteriota in marine sediments use diverse sulfur dissimilation pathways.</title>
        <authorList>
            <person name="Wasmund K."/>
        </authorList>
    </citation>
    <scope>NUCLEOTIDE SEQUENCE [LARGE SCALE GENOMIC DNA]</scope>
    <source>
        <strain evidence="2">MAG AM3-A</strain>
    </source>
</reference>
<gene>
    <name evidence="2" type="ORF">IFJ97_05070</name>
</gene>
<dbReference type="AlphaFoldDB" id="A0A8J6Y6X9"/>
<evidence type="ECO:0000313" key="3">
    <source>
        <dbReference type="Proteomes" id="UP000598633"/>
    </source>
</evidence>
<name>A0A8J6Y6X9_9BACT</name>
<accession>A0A8J6Y6X9</accession>
<protein>
    <submittedName>
        <fullName evidence="2">Uncharacterized protein</fullName>
    </submittedName>
</protein>
<organism evidence="2 3">
    <name type="scientific">Candidatus Sulfomarinibacter kjeldsenii</name>
    <dbReference type="NCBI Taxonomy" id="2885994"/>
    <lineage>
        <taxon>Bacteria</taxon>
        <taxon>Pseudomonadati</taxon>
        <taxon>Acidobacteriota</taxon>
        <taxon>Thermoanaerobaculia</taxon>
        <taxon>Thermoanaerobaculales</taxon>
        <taxon>Candidatus Sulfomarinibacteraceae</taxon>
        <taxon>Candidatus Sulfomarinibacter</taxon>
    </lineage>
</organism>
<keyword evidence="1" id="KW-0732">Signal</keyword>
<dbReference type="EMBL" id="JACXWA010000083">
    <property type="protein sequence ID" value="MBD3870714.1"/>
    <property type="molecule type" value="Genomic_DNA"/>
</dbReference>